<dbReference type="EMBL" id="JAAPAO010000020">
    <property type="protein sequence ID" value="KAF4677127.1"/>
    <property type="molecule type" value="Genomic_DNA"/>
</dbReference>
<dbReference type="GO" id="GO:0051087">
    <property type="term" value="F:protein-folding chaperone binding"/>
    <property type="evidence" value="ECO:0007669"/>
    <property type="project" value="TreeGrafter"/>
</dbReference>
<keyword evidence="7" id="KW-1185">Reference proteome</keyword>
<dbReference type="GO" id="GO:0006457">
    <property type="term" value="P:protein folding"/>
    <property type="evidence" value="ECO:0007669"/>
    <property type="project" value="TreeGrafter"/>
</dbReference>
<feature type="transmembrane region" description="Helical" evidence="4">
    <location>
        <begin position="341"/>
        <end position="362"/>
    </location>
</feature>
<evidence type="ECO:0000256" key="3">
    <source>
        <dbReference type="SAM" id="MobiDB-lite"/>
    </source>
</evidence>
<feature type="compositionally biased region" description="Low complexity" evidence="3">
    <location>
        <begin position="130"/>
        <end position="139"/>
    </location>
</feature>
<dbReference type="PANTHER" id="PTHR22932:SF1">
    <property type="entry name" value="CO-CHAPERONE PROTEIN DAF-41"/>
    <property type="match status" value="1"/>
</dbReference>
<dbReference type="GO" id="GO:0051879">
    <property type="term" value="F:Hsp90 protein binding"/>
    <property type="evidence" value="ECO:0007669"/>
    <property type="project" value="InterPro"/>
</dbReference>
<organism evidence="6 7">
    <name type="scientific">Perkinsus chesapeaki</name>
    <name type="common">Clam parasite</name>
    <name type="synonym">Perkinsus andrewsi</name>
    <dbReference type="NCBI Taxonomy" id="330153"/>
    <lineage>
        <taxon>Eukaryota</taxon>
        <taxon>Sar</taxon>
        <taxon>Alveolata</taxon>
        <taxon>Perkinsozoa</taxon>
        <taxon>Perkinsea</taxon>
        <taxon>Perkinsida</taxon>
        <taxon>Perkinsidae</taxon>
        <taxon>Perkinsus</taxon>
    </lineage>
</organism>
<keyword evidence="4" id="KW-0472">Membrane</keyword>
<feature type="domain" description="CS" evidence="5">
    <location>
        <begin position="6"/>
        <end position="91"/>
    </location>
</feature>
<feature type="transmembrane region" description="Helical" evidence="4">
    <location>
        <begin position="304"/>
        <end position="326"/>
    </location>
</feature>
<feature type="transmembrane region" description="Helical" evidence="4">
    <location>
        <begin position="536"/>
        <end position="561"/>
    </location>
</feature>
<keyword evidence="2" id="KW-0175">Coiled coil</keyword>
<evidence type="ECO:0000256" key="4">
    <source>
        <dbReference type="SAM" id="Phobius"/>
    </source>
</evidence>
<name>A0A7J6N0L1_PERCH</name>
<accession>A0A7J6N0L1</accession>
<proteinExistence type="inferred from homology"/>
<keyword evidence="4" id="KW-1133">Transmembrane helix</keyword>
<evidence type="ECO:0000313" key="6">
    <source>
        <dbReference type="EMBL" id="KAF4677127.1"/>
    </source>
</evidence>
<evidence type="ECO:0000313" key="7">
    <source>
        <dbReference type="Proteomes" id="UP000591131"/>
    </source>
</evidence>
<dbReference type="Proteomes" id="UP000591131">
    <property type="component" value="Unassembled WGS sequence"/>
</dbReference>
<sequence length="619" mass="68649">MSTTAVLRPNLKWAQRDEHVWLTVDLSGVEDMKVDLKPTTLKFSGVSHGDKYAFDITFYAEIVPEESKYSQKRLVEFCLKKKAADEWPRLTSEKIRASWIQIDWSRWDDGEASEQPGGNAFDMAGMQDFMGQMGQGMDAPDSDDESDADDLPDLDEPVATEEEQKKVAAPEGDDKENDKKAGIAVNEGLSLVVVPSMRDRSGSYRLASAEGGSSKPTRKELDEEAERAFEARRMSSILMKEALGDERGDDRQFRYAVYIVTLGTLTACIIGITYWNTPAARLGRRELVGGSGSSGQPVGGYRSIVYLALTVVAIVGLFLLVPVLAAKTRLSSTLTPSKPFLSYYHCSFILAVPALALTGLGYGRLMGMGEMVGELYDGVSISVSQLDTQQPAYGSYVHATDGFVAANLSKSIVRTLRKKPVLPWDTMYEAPSLGKDADGLPISFTDEGSISLDRISDRGRIEEIDPSVNSTSLCAEVTWPPPEDAKQEIFRRFREDGWEFSEDRGYPENAPPDIWLDVSERECVSYPQGCEKRYKLLGIIGILFTTFAALSIVVPCLMDWYMDMLLDTIISEHQEQEAELKEEELRRSQRREAQARAVIAAEVIGEQQQHHYTGGSAVI</sequence>
<comment type="similarity">
    <text evidence="1">Belongs to the p23/wos2 family.</text>
</comment>
<dbReference type="SUPFAM" id="SSF49764">
    <property type="entry name" value="HSP20-like chaperones"/>
    <property type="match status" value="1"/>
</dbReference>
<gene>
    <name evidence="6" type="primary">PTGES3</name>
    <name evidence="6" type="ORF">FOL47_003315</name>
</gene>
<dbReference type="InterPro" id="IPR007052">
    <property type="entry name" value="CS_dom"/>
</dbReference>
<dbReference type="CDD" id="cd06465">
    <property type="entry name" value="p23_hB-ind1_like"/>
    <property type="match status" value="1"/>
</dbReference>
<dbReference type="GO" id="GO:0005634">
    <property type="term" value="C:nucleus"/>
    <property type="evidence" value="ECO:0007669"/>
    <property type="project" value="TreeGrafter"/>
</dbReference>
<evidence type="ECO:0000256" key="1">
    <source>
        <dbReference type="ARBA" id="ARBA00025733"/>
    </source>
</evidence>
<keyword evidence="4" id="KW-0812">Transmembrane</keyword>
<dbReference type="PANTHER" id="PTHR22932">
    <property type="entry name" value="TELOMERASE-BINDING PROTEIN P23 HSP90 CO-CHAPERONE"/>
    <property type="match status" value="1"/>
</dbReference>
<dbReference type="Pfam" id="PF04969">
    <property type="entry name" value="CS"/>
    <property type="match status" value="1"/>
</dbReference>
<dbReference type="GO" id="GO:0051131">
    <property type="term" value="P:chaperone-mediated protein complex assembly"/>
    <property type="evidence" value="ECO:0007669"/>
    <property type="project" value="TreeGrafter"/>
</dbReference>
<dbReference type="InterPro" id="IPR045250">
    <property type="entry name" value="p23-like"/>
</dbReference>
<dbReference type="OrthoDB" id="1564555at2759"/>
<evidence type="ECO:0000259" key="5">
    <source>
        <dbReference type="PROSITE" id="PS51203"/>
    </source>
</evidence>
<comment type="caution">
    <text evidence="6">The sequence shown here is derived from an EMBL/GenBank/DDBJ whole genome shotgun (WGS) entry which is preliminary data.</text>
</comment>
<reference evidence="6 7" key="1">
    <citation type="submission" date="2020-04" db="EMBL/GenBank/DDBJ databases">
        <title>Perkinsus chesapeaki whole genome sequence.</title>
        <authorList>
            <person name="Bogema D.R."/>
        </authorList>
    </citation>
    <scope>NUCLEOTIDE SEQUENCE [LARGE SCALE GENOMIC DNA]</scope>
    <source>
        <strain evidence="6">ATCC PRA-425</strain>
    </source>
</reference>
<dbReference type="GO" id="GO:0005829">
    <property type="term" value="C:cytosol"/>
    <property type="evidence" value="ECO:0007669"/>
    <property type="project" value="TreeGrafter"/>
</dbReference>
<dbReference type="PROSITE" id="PS51203">
    <property type="entry name" value="CS"/>
    <property type="match status" value="1"/>
</dbReference>
<evidence type="ECO:0000256" key="2">
    <source>
        <dbReference type="SAM" id="Coils"/>
    </source>
</evidence>
<feature type="compositionally biased region" description="Acidic residues" evidence="3">
    <location>
        <begin position="140"/>
        <end position="161"/>
    </location>
</feature>
<dbReference type="AlphaFoldDB" id="A0A7J6N0L1"/>
<dbReference type="Gene3D" id="2.60.40.790">
    <property type="match status" value="1"/>
</dbReference>
<protein>
    <submittedName>
        <fullName evidence="6">Prostaglandin E synthase 3 (Cytosolic)</fullName>
    </submittedName>
</protein>
<dbReference type="InterPro" id="IPR008978">
    <property type="entry name" value="HSP20-like_chaperone"/>
</dbReference>
<feature type="coiled-coil region" evidence="2">
    <location>
        <begin position="566"/>
        <end position="593"/>
    </location>
</feature>
<feature type="region of interest" description="Disordered" evidence="3">
    <location>
        <begin position="130"/>
        <end position="181"/>
    </location>
</feature>
<feature type="transmembrane region" description="Helical" evidence="4">
    <location>
        <begin position="255"/>
        <end position="275"/>
    </location>
</feature>